<organism evidence="7 8">
    <name type="scientific">Schaalia hyovaginalis</name>
    <dbReference type="NCBI Taxonomy" id="29316"/>
    <lineage>
        <taxon>Bacteria</taxon>
        <taxon>Bacillati</taxon>
        <taxon>Actinomycetota</taxon>
        <taxon>Actinomycetes</taxon>
        <taxon>Actinomycetales</taxon>
        <taxon>Actinomycetaceae</taxon>
        <taxon>Schaalia</taxon>
    </lineage>
</organism>
<dbReference type="InterPro" id="IPR000111">
    <property type="entry name" value="Glyco_hydro_27/36_CS"/>
</dbReference>
<evidence type="ECO:0000313" key="8">
    <source>
        <dbReference type="Proteomes" id="UP000617426"/>
    </source>
</evidence>
<gene>
    <name evidence="7" type="ORF">HD592_000301</name>
</gene>
<accession>A0A923E4Y9</accession>
<dbReference type="Gene3D" id="2.70.98.60">
    <property type="entry name" value="alpha-galactosidase from lactobacil brevis"/>
    <property type="match status" value="1"/>
</dbReference>
<dbReference type="EC" id="3.2.1.22" evidence="2"/>
<dbReference type="PROSITE" id="PS00512">
    <property type="entry name" value="ALPHA_GALACTOSIDASE"/>
    <property type="match status" value="1"/>
</dbReference>
<dbReference type="InterPro" id="IPR002252">
    <property type="entry name" value="Glyco_hydro_36"/>
</dbReference>
<dbReference type="FunFam" id="3.20.20.70:FF:000118">
    <property type="entry name" value="Alpha-galactosidase"/>
    <property type="match status" value="1"/>
</dbReference>
<dbReference type="Gene3D" id="3.20.20.70">
    <property type="entry name" value="Aldolase class I"/>
    <property type="match status" value="1"/>
</dbReference>
<dbReference type="SUPFAM" id="SSF51445">
    <property type="entry name" value="(Trans)glycosidases"/>
    <property type="match status" value="1"/>
</dbReference>
<dbReference type="AlphaFoldDB" id="A0A923E4Y9"/>
<dbReference type="InterPro" id="IPR017853">
    <property type="entry name" value="GH"/>
</dbReference>
<evidence type="ECO:0000256" key="5">
    <source>
        <dbReference type="SAM" id="MobiDB-lite"/>
    </source>
</evidence>
<feature type="compositionally biased region" description="Basic residues" evidence="5">
    <location>
        <begin position="1"/>
        <end position="10"/>
    </location>
</feature>
<dbReference type="PANTHER" id="PTHR43053:SF3">
    <property type="entry name" value="ALPHA-GALACTOSIDASE C-RELATED"/>
    <property type="match status" value="1"/>
</dbReference>
<dbReference type="Proteomes" id="UP000617426">
    <property type="component" value="Unassembled WGS sequence"/>
</dbReference>
<keyword evidence="4 7" id="KW-0326">Glycosidase</keyword>
<evidence type="ECO:0000256" key="1">
    <source>
        <dbReference type="ARBA" id="ARBA00001255"/>
    </source>
</evidence>
<dbReference type="InterPro" id="IPR013785">
    <property type="entry name" value="Aldolase_TIM"/>
</dbReference>
<evidence type="ECO:0000256" key="3">
    <source>
        <dbReference type="ARBA" id="ARBA00022801"/>
    </source>
</evidence>
<sequence>MPRSHIRLRRPAHERQSRSERRTAPTELVLALDGDALPRIVYWGQDLGDAPETGAEGVDPGRGILAAISAQIMSAGVDASESPSILPTQSEGWTGTPMLSLRRRGIEVFPKFLLRATRAEGSSCLIEAEDPEAGLSLAFRIGVEASGLVRLRATLTNRSDTELEVERLWLGVPVPADHDEILSQTGHHLRERSMQTHAFVDGLFAKETWVGRPDFDSTSALIAARSGAGWETGAQRAVHLAWSGNGVHFAVRTPATRGFIGAGELLLGGEVHLGAEQSYETPELFASWGEGTNALASRFHAHLRELHPGFSQRPRPVTLNTWEALYYDHDIDKMMRLARLGAQIGVERFVVDDGWFTGRRDDTSALGDWSVDTGVWPDGLRPLSDLVHALGMEFGLWVEPEMISPRSLLAEAHPDWILRPNAARLPLEGRHQQVLDLTNPEAFDHLVETLSALVADEGIDYLKWDHNRFVLEAISPASGRPAVHAQTAALYRLLDELKERCPGLEIESCASGGGRIDLGILARTDRVWASDCTDPLERIDIQRGTSLLVPPEMIGAHIAQSPSHMTGRATALATRAATALTGHLGVEWNLLDADPADLEQLRAWVSLYKGARPNGCELVHVDCADPAVRVTGLLLPGGRRSLWRFAALTTSQHYPYELIRLPGLDPRGLYRVRPHGRPEMYARLMNPSALGPLEWWDEEGVRLPGGVLAQWGIRPPHLLPGSAVLIEVEKLGDEQP</sequence>
<dbReference type="PRINTS" id="PR00743">
    <property type="entry name" value="GLHYDRLASE36"/>
</dbReference>
<evidence type="ECO:0000256" key="2">
    <source>
        <dbReference type="ARBA" id="ARBA00012755"/>
    </source>
</evidence>
<dbReference type="GO" id="GO:0004557">
    <property type="term" value="F:alpha-galactosidase activity"/>
    <property type="evidence" value="ECO:0007669"/>
    <property type="project" value="UniProtKB-EC"/>
</dbReference>
<evidence type="ECO:0000313" key="7">
    <source>
        <dbReference type="EMBL" id="MBB6333736.1"/>
    </source>
</evidence>
<dbReference type="RefSeq" id="WP_184451414.1">
    <property type="nucleotide sequence ID" value="NZ_JACHMK010000001.1"/>
</dbReference>
<feature type="region of interest" description="Disordered" evidence="5">
    <location>
        <begin position="1"/>
        <end position="24"/>
    </location>
</feature>
<dbReference type="CDD" id="cd14791">
    <property type="entry name" value="GH36"/>
    <property type="match status" value="1"/>
</dbReference>
<keyword evidence="3 7" id="KW-0378">Hydrolase</keyword>
<name>A0A923E4Y9_9ACTO</name>
<dbReference type="GO" id="GO:0016052">
    <property type="term" value="P:carbohydrate catabolic process"/>
    <property type="evidence" value="ECO:0007669"/>
    <property type="project" value="InterPro"/>
</dbReference>
<proteinExistence type="predicted"/>
<keyword evidence="8" id="KW-1185">Reference proteome</keyword>
<comment type="catalytic activity">
    <reaction evidence="1">
        <text>Hydrolysis of terminal, non-reducing alpha-D-galactose residues in alpha-D-galactosides, including galactose oligosaccharides, galactomannans and galactolipids.</text>
        <dbReference type="EC" id="3.2.1.22"/>
    </reaction>
</comment>
<protein>
    <recommendedName>
        <fullName evidence="2">alpha-galactosidase</fullName>
        <ecNumber evidence="2">3.2.1.22</ecNumber>
    </recommendedName>
</protein>
<evidence type="ECO:0000259" key="6">
    <source>
        <dbReference type="Pfam" id="PF16875"/>
    </source>
</evidence>
<feature type="domain" description="Glycosyl hydrolase family 36 N-terminal" evidence="6">
    <location>
        <begin position="37"/>
        <end position="273"/>
    </location>
</feature>
<comment type="caution">
    <text evidence="7">The sequence shown here is derived from an EMBL/GenBank/DDBJ whole genome shotgun (WGS) entry which is preliminary data.</text>
</comment>
<dbReference type="InterPro" id="IPR038417">
    <property type="entry name" value="Alpga-gal_N_sf"/>
</dbReference>
<dbReference type="InterPro" id="IPR050985">
    <property type="entry name" value="Alpha-glycosidase_related"/>
</dbReference>
<dbReference type="EMBL" id="JACHMK010000001">
    <property type="protein sequence ID" value="MBB6333736.1"/>
    <property type="molecule type" value="Genomic_DNA"/>
</dbReference>
<evidence type="ECO:0000256" key="4">
    <source>
        <dbReference type="ARBA" id="ARBA00023295"/>
    </source>
</evidence>
<dbReference type="PANTHER" id="PTHR43053">
    <property type="entry name" value="GLYCOSIDASE FAMILY 31"/>
    <property type="match status" value="1"/>
</dbReference>
<feature type="compositionally biased region" description="Basic and acidic residues" evidence="5">
    <location>
        <begin position="11"/>
        <end position="24"/>
    </location>
</feature>
<dbReference type="InterPro" id="IPR031704">
    <property type="entry name" value="Glyco_hydro_36_N"/>
</dbReference>
<dbReference type="Pfam" id="PF16875">
    <property type="entry name" value="Glyco_hydro_36N"/>
    <property type="match status" value="1"/>
</dbReference>
<reference evidence="7" key="1">
    <citation type="submission" date="2020-08" db="EMBL/GenBank/DDBJ databases">
        <title>Sequencing the genomes of 1000 actinobacteria strains.</title>
        <authorList>
            <person name="Klenk H.-P."/>
        </authorList>
    </citation>
    <scope>NUCLEOTIDE SEQUENCE</scope>
    <source>
        <strain evidence="7">DSM 10695</strain>
    </source>
</reference>
<dbReference type="Pfam" id="PF02065">
    <property type="entry name" value="Melibiase"/>
    <property type="match status" value="1"/>
</dbReference>